<dbReference type="Proteomes" id="UP001497516">
    <property type="component" value="Chromosome 9"/>
</dbReference>
<proteinExistence type="predicted"/>
<accession>A0AAV2GPL5</accession>
<name>A0AAV2GPL5_9ROSI</name>
<reference evidence="1 2" key="1">
    <citation type="submission" date="2024-04" db="EMBL/GenBank/DDBJ databases">
        <authorList>
            <person name="Fracassetti M."/>
        </authorList>
    </citation>
    <scope>NUCLEOTIDE SEQUENCE [LARGE SCALE GENOMIC DNA]</scope>
</reference>
<gene>
    <name evidence="1" type="ORF">LTRI10_LOCUS50925</name>
</gene>
<dbReference type="EMBL" id="OZ034822">
    <property type="protein sequence ID" value="CAL1411578.1"/>
    <property type="molecule type" value="Genomic_DNA"/>
</dbReference>
<evidence type="ECO:0000313" key="2">
    <source>
        <dbReference type="Proteomes" id="UP001497516"/>
    </source>
</evidence>
<dbReference type="AlphaFoldDB" id="A0AAV2GPL5"/>
<keyword evidence="2" id="KW-1185">Reference proteome</keyword>
<evidence type="ECO:0000313" key="1">
    <source>
        <dbReference type="EMBL" id="CAL1411578.1"/>
    </source>
</evidence>
<protein>
    <submittedName>
        <fullName evidence="1">Uncharacterized protein</fullName>
    </submittedName>
</protein>
<organism evidence="1 2">
    <name type="scientific">Linum trigynum</name>
    <dbReference type="NCBI Taxonomy" id="586398"/>
    <lineage>
        <taxon>Eukaryota</taxon>
        <taxon>Viridiplantae</taxon>
        <taxon>Streptophyta</taxon>
        <taxon>Embryophyta</taxon>
        <taxon>Tracheophyta</taxon>
        <taxon>Spermatophyta</taxon>
        <taxon>Magnoliopsida</taxon>
        <taxon>eudicotyledons</taxon>
        <taxon>Gunneridae</taxon>
        <taxon>Pentapetalae</taxon>
        <taxon>rosids</taxon>
        <taxon>fabids</taxon>
        <taxon>Malpighiales</taxon>
        <taxon>Linaceae</taxon>
        <taxon>Linum</taxon>
    </lineage>
</organism>
<sequence length="126" mass="13866">MCAGSSYVTQSSNRSNSTVYPYRVLEASRSTISDTPCNLSNSACHAPLMPHHKMKRLVLSCVMTTTPSVWRYFLSITFTQSSSVFLSTPNPTSSCELCSFLRTPETYILCSLGLLTSSQATKVILH</sequence>